<gene>
    <name evidence="2" type="ORF">QFZ36_003624</name>
</gene>
<dbReference type="InterPro" id="IPR029063">
    <property type="entry name" value="SAM-dependent_MTases_sf"/>
</dbReference>
<organism evidence="2 3">
    <name type="scientific">Pseudarthrobacter siccitolerans</name>
    <dbReference type="NCBI Taxonomy" id="861266"/>
    <lineage>
        <taxon>Bacteria</taxon>
        <taxon>Bacillati</taxon>
        <taxon>Actinomycetota</taxon>
        <taxon>Actinomycetes</taxon>
        <taxon>Micrococcales</taxon>
        <taxon>Micrococcaceae</taxon>
        <taxon>Pseudarthrobacter</taxon>
    </lineage>
</organism>
<feature type="domain" description="Methyltransferase small" evidence="1">
    <location>
        <begin position="192"/>
        <end position="305"/>
    </location>
</feature>
<sequence length="367" mass="40030">MAWAEAGESLTARWRSANGRPAPKRVEVVSDSLTADDAYRMASQGIAMLWHGDFHNGRQILSALDRRVGAGKKKTPGTPADVFYRYRQSRSHRARILGLLLIPLDPGPVVPLRRAPDIREAAAEAYGDIGESSIVSLHELVGAIGAHQWRRNGVYVDALHGRIHPHYGTFFPTRSEYVDLVAAAPLPSDTLAFDVGTGTGVLAAILARRGVRRVVATDNEPRAIACAGENFRNLGVQDRAEAVLTDMFPLGRAPLVVCNPPWIPATPHSSLDSAVYDPGSRMLFRFLNELPDHLEPGGEGWLVLSDLAEHLGLRSREDLLTAIKAAGLKVVERLDTRPTHPKASDRGDPLFAARAAEVTSLWRLVPR</sequence>
<dbReference type="GO" id="GO:0008168">
    <property type="term" value="F:methyltransferase activity"/>
    <property type="evidence" value="ECO:0007669"/>
    <property type="project" value="UniProtKB-KW"/>
</dbReference>
<evidence type="ECO:0000259" key="1">
    <source>
        <dbReference type="Pfam" id="PF05175"/>
    </source>
</evidence>
<dbReference type="CDD" id="cd02440">
    <property type="entry name" value="AdoMet_MTases"/>
    <property type="match status" value="1"/>
</dbReference>
<dbReference type="PROSITE" id="PS00092">
    <property type="entry name" value="N6_MTASE"/>
    <property type="match status" value="1"/>
</dbReference>
<accession>A0ABU0PQ06</accession>
<comment type="caution">
    <text evidence="2">The sequence shown here is derived from an EMBL/GenBank/DDBJ whole genome shotgun (WGS) entry which is preliminary data.</text>
</comment>
<dbReference type="PANTHER" id="PTHR18895">
    <property type="entry name" value="HEMK METHYLTRANSFERASE"/>
    <property type="match status" value="1"/>
</dbReference>
<dbReference type="PANTHER" id="PTHR18895:SF74">
    <property type="entry name" value="MTRF1L RELEASE FACTOR GLUTAMINE METHYLTRANSFERASE"/>
    <property type="match status" value="1"/>
</dbReference>
<dbReference type="Gene3D" id="3.40.50.150">
    <property type="entry name" value="Vaccinia Virus protein VP39"/>
    <property type="match status" value="1"/>
</dbReference>
<dbReference type="InterPro" id="IPR007848">
    <property type="entry name" value="Small_mtfrase_dom"/>
</dbReference>
<name>A0ABU0PQ06_9MICC</name>
<dbReference type="InterPro" id="IPR002052">
    <property type="entry name" value="DNA_methylase_N6_adenine_CS"/>
</dbReference>
<evidence type="ECO:0000313" key="3">
    <source>
        <dbReference type="Proteomes" id="UP001236806"/>
    </source>
</evidence>
<dbReference type="InterPro" id="IPR050320">
    <property type="entry name" value="N5-glutamine_MTase"/>
</dbReference>
<dbReference type="Proteomes" id="UP001236806">
    <property type="component" value="Unassembled WGS sequence"/>
</dbReference>
<keyword evidence="2" id="KW-0808">Transferase</keyword>
<dbReference type="GO" id="GO:0032259">
    <property type="term" value="P:methylation"/>
    <property type="evidence" value="ECO:0007669"/>
    <property type="project" value="UniProtKB-KW"/>
</dbReference>
<proteinExistence type="predicted"/>
<keyword evidence="2" id="KW-0489">Methyltransferase</keyword>
<dbReference type="SUPFAM" id="SSF53335">
    <property type="entry name" value="S-adenosyl-L-methionine-dependent methyltransferases"/>
    <property type="match status" value="1"/>
</dbReference>
<protein>
    <submittedName>
        <fullName evidence="2">SAM-dependent methyltransferase</fullName>
    </submittedName>
</protein>
<reference evidence="2 3" key="1">
    <citation type="submission" date="2023-07" db="EMBL/GenBank/DDBJ databases">
        <title>Comparative genomics of wheat-associated soil bacteria to identify genetic determinants of phenazine resistance.</title>
        <authorList>
            <person name="Mouncey N."/>
        </authorList>
    </citation>
    <scope>NUCLEOTIDE SEQUENCE [LARGE SCALE GENOMIC DNA]</scope>
    <source>
        <strain evidence="2 3">W1I3</strain>
    </source>
</reference>
<evidence type="ECO:0000313" key="2">
    <source>
        <dbReference type="EMBL" id="MDQ0676063.1"/>
    </source>
</evidence>
<dbReference type="Pfam" id="PF05175">
    <property type="entry name" value="MTS"/>
    <property type="match status" value="1"/>
</dbReference>
<dbReference type="EMBL" id="JAUSXB010000001">
    <property type="protein sequence ID" value="MDQ0676063.1"/>
    <property type="molecule type" value="Genomic_DNA"/>
</dbReference>
<keyword evidence="3" id="KW-1185">Reference proteome</keyword>